<comment type="caution">
    <text evidence="8">The sequence shown here is derived from an EMBL/GenBank/DDBJ whole genome shotgun (WGS) entry which is preliminary data.</text>
</comment>
<dbReference type="PANTHER" id="PTHR33991:SF1">
    <property type="entry name" value="DNA REPAIR PROTEIN RECO"/>
    <property type="match status" value="1"/>
</dbReference>
<evidence type="ECO:0000256" key="4">
    <source>
        <dbReference type="ARBA" id="ARBA00023172"/>
    </source>
</evidence>
<dbReference type="InterPro" id="IPR042242">
    <property type="entry name" value="RecO_C"/>
</dbReference>
<dbReference type="Pfam" id="PF11967">
    <property type="entry name" value="RecO_N"/>
    <property type="match status" value="1"/>
</dbReference>
<dbReference type="GO" id="GO:0006302">
    <property type="term" value="P:double-strand break repair"/>
    <property type="evidence" value="ECO:0007669"/>
    <property type="project" value="TreeGrafter"/>
</dbReference>
<proteinExistence type="inferred from homology"/>
<dbReference type="Pfam" id="PF02565">
    <property type="entry name" value="RecO_C"/>
    <property type="match status" value="1"/>
</dbReference>
<dbReference type="InterPro" id="IPR003717">
    <property type="entry name" value="RecO"/>
</dbReference>
<dbReference type="PANTHER" id="PTHR33991">
    <property type="entry name" value="DNA REPAIR PROTEIN RECO"/>
    <property type="match status" value="1"/>
</dbReference>
<reference evidence="8" key="1">
    <citation type="journal article" date="2015" name="Nature">
        <title>Complex archaea that bridge the gap between prokaryotes and eukaryotes.</title>
        <authorList>
            <person name="Spang A."/>
            <person name="Saw J.H."/>
            <person name="Jorgensen S.L."/>
            <person name="Zaremba-Niedzwiedzka K."/>
            <person name="Martijn J."/>
            <person name="Lind A.E."/>
            <person name="van Eijk R."/>
            <person name="Schleper C."/>
            <person name="Guy L."/>
            <person name="Ettema T.J."/>
        </authorList>
    </citation>
    <scope>NUCLEOTIDE SEQUENCE</scope>
</reference>
<gene>
    <name evidence="8" type="ORF">LCGC14_0123730</name>
</gene>
<dbReference type="NCBIfam" id="TIGR00613">
    <property type="entry name" value="reco"/>
    <property type="match status" value="1"/>
</dbReference>
<evidence type="ECO:0000259" key="7">
    <source>
        <dbReference type="Pfam" id="PF11967"/>
    </source>
</evidence>
<dbReference type="GO" id="GO:0006310">
    <property type="term" value="P:DNA recombination"/>
    <property type="evidence" value="ECO:0007669"/>
    <property type="project" value="UniProtKB-KW"/>
</dbReference>
<organism evidence="8">
    <name type="scientific">marine sediment metagenome</name>
    <dbReference type="NCBI Taxonomy" id="412755"/>
    <lineage>
        <taxon>unclassified sequences</taxon>
        <taxon>metagenomes</taxon>
        <taxon>ecological metagenomes</taxon>
    </lineage>
</organism>
<evidence type="ECO:0000313" key="8">
    <source>
        <dbReference type="EMBL" id="KKO00601.1"/>
    </source>
</evidence>
<dbReference type="InterPro" id="IPR022572">
    <property type="entry name" value="DNA_rep/recomb_RecO_N"/>
</dbReference>
<keyword evidence="3" id="KW-0227">DNA damage</keyword>
<dbReference type="HAMAP" id="MF_00201">
    <property type="entry name" value="RecO"/>
    <property type="match status" value="1"/>
</dbReference>
<keyword evidence="4" id="KW-0233">DNA recombination</keyword>
<dbReference type="EMBL" id="LAZR01000039">
    <property type="protein sequence ID" value="KKO00601.1"/>
    <property type="molecule type" value="Genomic_DNA"/>
</dbReference>
<evidence type="ECO:0000256" key="1">
    <source>
        <dbReference type="ARBA" id="ARBA00007452"/>
    </source>
</evidence>
<sequence>MRQREPAICLRTSDYSETSQVVAFLTRGTGVVRLIAKGTKRAKSKSGGALDLLAEGELIFTPSRSGGLGVLVEFTETVTRREIRRDAARLNASLYLIELAGAMLAVDDPHPEVFDLLHNALQRLGEPASPVLAVVAYFLWRLLRHVGLLGELDRCVSCRQPTAGHRGKLWFSSSAGGVLCEQCASGNGERMALDGRTTAALAALSAAESGRKVSLPDAQARRVADMLNYHAAHQLGRPLRTASSVLGRR</sequence>
<evidence type="ECO:0000256" key="2">
    <source>
        <dbReference type="ARBA" id="ARBA00021310"/>
    </source>
</evidence>
<evidence type="ECO:0000256" key="3">
    <source>
        <dbReference type="ARBA" id="ARBA00022763"/>
    </source>
</evidence>
<dbReference type="SUPFAM" id="SSF57863">
    <property type="entry name" value="ArfGap/RecO-like zinc finger"/>
    <property type="match status" value="1"/>
</dbReference>
<evidence type="ECO:0000256" key="5">
    <source>
        <dbReference type="ARBA" id="ARBA00023204"/>
    </source>
</evidence>
<dbReference type="SUPFAM" id="SSF50249">
    <property type="entry name" value="Nucleic acid-binding proteins"/>
    <property type="match status" value="1"/>
</dbReference>
<dbReference type="Gene3D" id="1.20.1440.120">
    <property type="entry name" value="Recombination protein O, C-terminal domain"/>
    <property type="match status" value="1"/>
</dbReference>
<evidence type="ECO:0000256" key="6">
    <source>
        <dbReference type="ARBA" id="ARBA00033409"/>
    </source>
</evidence>
<comment type="similarity">
    <text evidence="1">Belongs to the RecO family.</text>
</comment>
<dbReference type="Gene3D" id="2.40.50.140">
    <property type="entry name" value="Nucleic acid-binding proteins"/>
    <property type="match status" value="1"/>
</dbReference>
<name>A0A0F9V5S8_9ZZZZ</name>
<feature type="domain" description="DNA replication/recombination mediator RecO N-terminal" evidence="7">
    <location>
        <begin position="1"/>
        <end position="71"/>
    </location>
</feature>
<accession>A0A0F9V5S8</accession>
<keyword evidence="5" id="KW-0234">DNA repair</keyword>
<dbReference type="InterPro" id="IPR012340">
    <property type="entry name" value="NA-bd_OB-fold"/>
</dbReference>
<dbReference type="InterPro" id="IPR037278">
    <property type="entry name" value="ARFGAP/RecO"/>
</dbReference>
<dbReference type="AlphaFoldDB" id="A0A0F9V5S8"/>
<dbReference type="GO" id="GO:0043590">
    <property type="term" value="C:bacterial nucleoid"/>
    <property type="evidence" value="ECO:0007669"/>
    <property type="project" value="TreeGrafter"/>
</dbReference>
<protein>
    <recommendedName>
        <fullName evidence="2">DNA repair protein RecO</fullName>
    </recommendedName>
    <alternativeName>
        <fullName evidence="6">Recombination protein O</fullName>
    </alternativeName>
</protein>